<proteinExistence type="predicted"/>
<evidence type="ECO:0000313" key="1">
    <source>
        <dbReference type="EMBL" id="TCC49089.1"/>
    </source>
</evidence>
<accession>A0A4R0JQK0</accession>
<name>A0A4R0JQK0_9ACTN</name>
<gene>
    <name evidence="1" type="ORF">E0H75_21365</name>
</gene>
<dbReference type="AlphaFoldDB" id="A0A4R0JQK0"/>
<dbReference type="Proteomes" id="UP000293342">
    <property type="component" value="Unassembled WGS sequence"/>
</dbReference>
<keyword evidence="2" id="KW-1185">Reference proteome</keyword>
<dbReference type="RefSeq" id="WP_131515361.1">
    <property type="nucleotide sequence ID" value="NZ_SJKD01000004.1"/>
</dbReference>
<protein>
    <recommendedName>
        <fullName evidence="3">EF-hand domain-containing protein</fullName>
    </recommendedName>
</protein>
<sequence length="252" mass="26874">MAADGDNDGYVSVDDAYAYAFERARAGGSEQTPQRWLYGAEGSIRIARSLAGVSISPATIPAALRNGLENPLPEVRIGAISALGSWLTSHDPGQRVTARDTLQAMAETDIPRVAEAARTLLGTAPVDVVSVERPVAVRVDEGPSRAEVEPKEERLPELRAVADKNVRNPRTGDRETVDWTALQLPLSTAGSISKWLAKSGAIEKGMPILVMTLDSPTGPVEVKYASPVSGTLSRRRQAGTRVNGRNVLARVT</sequence>
<reference evidence="1 2" key="1">
    <citation type="submission" date="2019-02" db="EMBL/GenBank/DDBJ databases">
        <title>Kribbella capetownensis sp. nov. and Kribbella speibonae sp. nov., isolated from soil.</title>
        <authorList>
            <person name="Curtis S.M."/>
            <person name="Norton I."/>
            <person name="Everest G.J."/>
            <person name="Meyers P.R."/>
        </authorList>
    </citation>
    <scope>NUCLEOTIDE SEQUENCE [LARGE SCALE GENOMIC DNA]</scope>
    <source>
        <strain evidence="1 2">YM53</strain>
    </source>
</reference>
<evidence type="ECO:0008006" key="3">
    <source>
        <dbReference type="Google" id="ProtNLM"/>
    </source>
</evidence>
<evidence type="ECO:0000313" key="2">
    <source>
        <dbReference type="Proteomes" id="UP000293342"/>
    </source>
</evidence>
<dbReference type="EMBL" id="SJKD01000004">
    <property type="protein sequence ID" value="TCC49089.1"/>
    <property type="molecule type" value="Genomic_DNA"/>
</dbReference>
<comment type="caution">
    <text evidence="1">The sequence shown here is derived from an EMBL/GenBank/DDBJ whole genome shotgun (WGS) entry which is preliminary data.</text>
</comment>
<dbReference type="OrthoDB" id="491589at2"/>
<organism evidence="1 2">
    <name type="scientific">Kribbella capetownensis</name>
    <dbReference type="NCBI Taxonomy" id="1572659"/>
    <lineage>
        <taxon>Bacteria</taxon>
        <taxon>Bacillati</taxon>
        <taxon>Actinomycetota</taxon>
        <taxon>Actinomycetes</taxon>
        <taxon>Propionibacteriales</taxon>
        <taxon>Kribbellaceae</taxon>
        <taxon>Kribbella</taxon>
    </lineage>
</organism>